<keyword evidence="2" id="KW-0472">Membrane</keyword>
<comment type="caution">
    <text evidence="3">The sequence shown here is derived from an EMBL/GenBank/DDBJ whole genome shotgun (WGS) entry which is preliminary data.</text>
</comment>
<evidence type="ECO:0008006" key="5">
    <source>
        <dbReference type="Google" id="ProtNLM"/>
    </source>
</evidence>
<evidence type="ECO:0000313" key="4">
    <source>
        <dbReference type="Proteomes" id="UP000688137"/>
    </source>
</evidence>
<gene>
    <name evidence="3" type="ORF">PPRIM_AZ9-3.1.T0320023</name>
</gene>
<protein>
    <recommendedName>
        <fullName evidence="5">Transmembrane protein</fullName>
    </recommendedName>
</protein>
<evidence type="ECO:0000256" key="2">
    <source>
        <dbReference type="SAM" id="Phobius"/>
    </source>
</evidence>
<name>A0A8S1LFC6_PARPR</name>
<sequence length="173" mass="20634">MIELFLFIIVFSVYIGAILILFTNNYLYGLIFSLSTTTLLLIILAIYFVKQFLDQRKREKIGIESEQQQQQIKQKKGLSQFVETKQEEKMRIINFKGKDKVREEKQLKVNFKNQEEKEKELQKVKRNQVTQKRQSQSDLNLDSEYIPIKQIEGNINEIPIDNKNIKLYQQRKT</sequence>
<feature type="compositionally biased region" description="Polar residues" evidence="1">
    <location>
        <begin position="127"/>
        <end position="138"/>
    </location>
</feature>
<dbReference type="EMBL" id="CAJJDM010000031">
    <property type="protein sequence ID" value="CAD8061574.1"/>
    <property type="molecule type" value="Genomic_DNA"/>
</dbReference>
<reference evidence="3" key="1">
    <citation type="submission" date="2021-01" db="EMBL/GenBank/DDBJ databases">
        <authorList>
            <consortium name="Genoscope - CEA"/>
            <person name="William W."/>
        </authorList>
    </citation>
    <scope>NUCLEOTIDE SEQUENCE</scope>
</reference>
<proteinExistence type="predicted"/>
<keyword evidence="4" id="KW-1185">Reference proteome</keyword>
<feature type="transmembrane region" description="Helical" evidence="2">
    <location>
        <begin position="5"/>
        <end position="22"/>
    </location>
</feature>
<feature type="region of interest" description="Disordered" evidence="1">
    <location>
        <begin position="118"/>
        <end position="138"/>
    </location>
</feature>
<dbReference type="AlphaFoldDB" id="A0A8S1LFC6"/>
<keyword evidence="2" id="KW-1133">Transmembrane helix</keyword>
<organism evidence="3 4">
    <name type="scientific">Paramecium primaurelia</name>
    <dbReference type="NCBI Taxonomy" id="5886"/>
    <lineage>
        <taxon>Eukaryota</taxon>
        <taxon>Sar</taxon>
        <taxon>Alveolata</taxon>
        <taxon>Ciliophora</taxon>
        <taxon>Intramacronucleata</taxon>
        <taxon>Oligohymenophorea</taxon>
        <taxon>Peniculida</taxon>
        <taxon>Parameciidae</taxon>
        <taxon>Paramecium</taxon>
    </lineage>
</organism>
<evidence type="ECO:0000256" key="1">
    <source>
        <dbReference type="SAM" id="MobiDB-lite"/>
    </source>
</evidence>
<dbReference type="Proteomes" id="UP000688137">
    <property type="component" value="Unassembled WGS sequence"/>
</dbReference>
<feature type="transmembrane region" description="Helical" evidence="2">
    <location>
        <begin position="28"/>
        <end position="49"/>
    </location>
</feature>
<evidence type="ECO:0000313" key="3">
    <source>
        <dbReference type="EMBL" id="CAD8061574.1"/>
    </source>
</evidence>
<accession>A0A8S1LFC6</accession>
<keyword evidence="2" id="KW-0812">Transmembrane</keyword>